<dbReference type="GO" id="GO:0005635">
    <property type="term" value="C:nuclear envelope"/>
    <property type="evidence" value="ECO:0007669"/>
    <property type="project" value="UniProtKB-ARBA"/>
</dbReference>
<keyword evidence="5" id="KW-0312">Gluconeogenesis</keyword>
<dbReference type="InterPro" id="IPR035967">
    <property type="entry name" value="SWAP/Surp_sf"/>
</dbReference>
<comment type="subcellular location">
    <subcellularLocation>
        <location evidence="1">Nucleus</location>
    </subcellularLocation>
</comment>
<feature type="region of interest" description="Disordered" evidence="13">
    <location>
        <begin position="1004"/>
        <end position="1029"/>
    </location>
</feature>
<comment type="caution">
    <text evidence="15">The sequence shown here is derived from an EMBL/GenBank/DDBJ whole genome shotgun (WGS) entry which is preliminary data.</text>
</comment>
<gene>
    <name evidence="15" type="ORF">FOL47_003517</name>
</gene>
<evidence type="ECO:0000256" key="10">
    <source>
        <dbReference type="ARBA" id="ARBA00023239"/>
    </source>
</evidence>
<dbReference type="FunFam" id="2.170.8.10:FF:000001">
    <property type="entry name" value="Phosphoenolpyruvate carboxykinase (ATP)"/>
    <property type="match status" value="1"/>
</dbReference>
<dbReference type="PROSITE" id="PS50128">
    <property type="entry name" value="SURP"/>
    <property type="match status" value="1"/>
</dbReference>
<dbReference type="InterPro" id="IPR000061">
    <property type="entry name" value="Surp"/>
</dbReference>
<feature type="compositionally biased region" description="Basic and acidic residues" evidence="13">
    <location>
        <begin position="2329"/>
        <end position="2368"/>
    </location>
</feature>
<evidence type="ECO:0000256" key="1">
    <source>
        <dbReference type="ARBA" id="ARBA00004123"/>
    </source>
</evidence>
<keyword evidence="9" id="KW-0067">ATP-binding</keyword>
<comment type="catalytic activity">
    <reaction evidence="12">
        <text>oxaloacetate + ATP = phosphoenolpyruvate + ADP + CO2</text>
        <dbReference type="Rhea" id="RHEA:18617"/>
        <dbReference type="ChEBI" id="CHEBI:16452"/>
        <dbReference type="ChEBI" id="CHEBI:16526"/>
        <dbReference type="ChEBI" id="CHEBI:30616"/>
        <dbReference type="ChEBI" id="CHEBI:58702"/>
        <dbReference type="ChEBI" id="CHEBI:456216"/>
        <dbReference type="EC" id="4.1.1.49"/>
    </reaction>
</comment>
<accession>A0A7J6N016</accession>
<evidence type="ECO:0000256" key="9">
    <source>
        <dbReference type="ARBA" id="ARBA00022840"/>
    </source>
</evidence>
<evidence type="ECO:0000256" key="5">
    <source>
        <dbReference type="ARBA" id="ARBA00022432"/>
    </source>
</evidence>
<evidence type="ECO:0000259" key="14">
    <source>
        <dbReference type="PROSITE" id="PS50128"/>
    </source>
</evidence>
<dbReference type="GO" id="GO:0004612">
    <property type="term" value="F:phosphoenolpyruvate carboxykinase (ATP) activity"/>
    <property type="evidence" value="ECO:0007669"/>
    <property type="project" value="UniProtKB-EC"/>
</dbReference>
<reference evidence="15 16" key="1">
    <citation type="submission" date="2020-04" db="EMBL/GenBank/DDBJ databases">
        <title>Perkinsus chesapeaki whole genome sequence.</title>
        <authorList>
            <person name="Bogema D.R."/>
        </authorList>
    </citation>
    <scope>NUCLEOTIDE SEQUENCE [LARGE SCALE GENOMIC DNA]</scope>
    <source>
        <strain evidence="15">ATCC PRA-425</strain>
    </source>
</reference>
<dbReference type="Pfam" id="PF01805">
    <property type="entry name" value="Surp"/>
    <property type="match status" value="1"/>
</dbReference>
<feature type="compositionally biased region" description="Basic and acidic residues" evidence="13">
    <location>
        <begin position="2233"/>
        <end position="2265"/>
    </location>
</feature>
<feature type="compositionally biased region" description="Basic and acidic residues" evidence="13">
    <location>
        <begin position="2378"/>
        <end position="2419"/>
    </location>
</feature>
<dbReference type="InterPro" id="IPR014908">
    <property type="entry name" value="Nucleoporin_Nup133/Nup155_N"/>
</dbReference>
<evidence type="ECO:0000256" key="8">
    <source>
        <dbReference type="ARBA" id="ARBA00022793"/>
    </source>
</evidence>
<dbReference type="EC" id="4.1.1.49" evidence="4"/>
<dbReference type="NCBIfam" id="TIGR00224">
    <property type="entry name" value="pckA"/>
    <property type="match status" value="1"/>
</dbReference>
<dbReference type="EMBL" id="JAAPAO010000021">
    <property type="protein sequence ID" value="KAF4677066.1"/>
    <property type="molecule type" value="Genomic_DNA"/>
</dbReference>
<dbReference type="UniPathway" id="UPA00138"/>
<dbReference type="NCBIfam" id="NF006821">
    <property type="entry name" value="PRK09344.1-3"/>
    <property type="match status" value="1"/>
</dbReference>
<feature type="compositionally biased region" description="Basic and acidic residues" evidence="13">
    <location>
        <begin position="2107"/>
        <end position="2129"/>
    </location>
</feature>
<dbReference type="Proteomes" id="UP000591131">
    <property type="component" value="Unassembled WGS sequence"/>
</dbReference>
<evidence type="ECO:0000256" key="6">
    <source>
        <dbReference type="ARBA" id="ARBA00022448"/>
    </source>
</evidence>
<dbReference type="GO" id="GO:0005829">
    <property type="term" value="C:cytosol"/>
    <property type="evidence" value="ECO:0007669"/>
    <property type="project" value="TreeGrafter"/>
</dbReference>
<evidence type="ECO:0000256" key="13">
    <source>
        <dbReference type="SAM" id="MobiDB-lite"/>
    </source>
</evidence>
<dbReference type="Pfam" id="PF01293">
    <property type="entry name" value="PEPCK_ATP"/>
    <property type="match status" value="1"/>
</dbReference>
<dbReference type="SUPFAM" id="SSF109905">
    <property type="entry name" value="Surp module (SWAP domain)"/>
    <property type="match status" value="1"/>
</dbReference>
<dbReference type="Pfam" id="PF08801">
    <property type="entry name" value="Nucleoporin_N"/>
    <property type="match status" value="1"/>
</dbReference>
<feature type="compositionally biased region" description="Low complexity" evidence="13">
    <location>
        <begin position="628"/>
        <end position="638"/>
    </location>
</feature>
<keyword evidence="7" id="KW-0547">Nucleotide-binding</keyword>
<sequence length="2457" mass="270846">MLYSCARQTAFKLGATQLARASLRVAAVRNFSVLSRLNGFHPSKRASPLVDSATVAGQQTKLEKDFSTYGIEPSSQRSILRNVTSGTLYESALRHESGTMITSCGALAVSSGAKTGRSPSDKRIVDNPSEEYNDDIWWGKINHKLSPESFQELKADAINFLKSRDELFVVDAYAGWDPEYRIKVRVIASRAYHALFMENMLVMPPQEELEGFEPDFVIFNAGQCKANRNIKGLTSDTSVSINFKTNEMVIMGTEYAGEMKKGILTLMMQAMPHKFGQLPLHSSCNIQKDPATGQPTNCTLFFGLSGTGKTTLSADPARYLVGDDEHVWTDSGVFNVEGGCYAKAIGLTRETEPEIYNAIRFGTVLENVKVDPRTREVDFNDTSITENTRCSYPLNYIENSYIPAEVNIHPSNVILLTCDAFGVLPPVSVLTPEQVQYYFVSGYTAKVAGTEDGITEPVATFSSCFGAPFLVWHPTVYAEMLAHKLEKHHCSAFLLNTGWTGGSYTNGGSRIKLEYTRKMIDAIHDGTLKKMVDANELASTPIFGLKIPKSLPGIPSEVLDPANGWADQDAYLEQLRRLAGLFNKNFEEYASKCPPKVKAAGPMVMPVESKSADDSELKNKDIKKRSHSIVSSSTSAGSTEGVDSAAAGVKDEDGAHSIDLALPCIDMANLDAPVGFSIGGETAVPPAIQQHFSRAVYKTNVGLHAPLSLLWMAVDDTLYLWNFANGSHTSLRLDGVVLTCAIGEPRPGVFGDVDHILAVVTENTASILSLSVDANGVLLIDVLEGNQGGRYSATLSKSIATTVTRVTVTKGGRILLWGPSVEYGVYELVYQRSPGWVTSRAYLSRHSFTRKGIFGRALGWIMPVQPSAASTGMAGPAAGGHGRQEEIFAVGGSDADDTLMYVSVVDKEGWLGLFSMNIASNGPCESECIGWLSKQSLLDSLRAADDTARLTDVLIHSVIPMTAADGSPLCMLFTTRGDRLLVHAQREHDTAPYRVSVVSVSSSNSSESTALGSAMPAGKRRRRLAGERPVQLSPESDVVFYNNGLTLIATANDKCVRIGAVGFAPKAEADALTSGPYAEYVATVELRGQVLALGAVSEEVESRATVGRRATRRCWILTTMGVSPLTLFSTSGYEFSGPDGLTTVPGDSAAEVADWFRVLAEQGSLSSVSAHMWDCSDVYVGGYSSQCEYLNRTGRIEPTHIGRWMKGLLIYLSCDLWPIWSRPVLRRCPKKSSKSQIGLGVNVTHTSVSDLETLIGRLKTVGKFVSGVCNLLERNSVGLVGTQHLPAYKRRHLVEIETNQRDHTMVVEARYTTLLCSIRDSVSLTSETLSLLVILQTGIQSGYRILNDHNNDHWIDILCHAPLSSLIESSGKRWTEDRSALSALASAILKESGCSKDVVEAVSRLCPTILGHVDAAAVTAARPMGSVKGDASRQLLVSHLSTILSSRALQELPESLASLRRLAAYDPKEALDQLTRCSEVSEKAVKAVLDGAAPLMATDSQCLADVLYACGVLSSGSCPRALSIALERVIGTPGLAEAIVKVPSANVVNRVVLLLSDALNGREAPVADAGNVILEPVAAGELLQAVYVLRGKHVKAATVLRSLSTIRADGVTLEQRKHWLQSAVDCLRVANEEKSELAVQMGYILCTTTYVQLPMLRETQYMLKHSHSHAGSVSWSTEATAATAELGNELLPLSTLFSWANRLRFPQFQMACVTNSLQQTAVSADDILRYWVTVCFPLPDGPYCRLSAMPFLKPVDLFGYLLYPGRGVPYFMRFDDNSNGAPPQTGDFVDAARRFCGELCQIAEACRNDTVLQAEIVAAVLEYCHAVVREYNGEADEENDDVLAICRGVVYEFCGVSLRSLLTIYEHLESTHKTWLRRIRDHMPSSAARSPLHLHHTKVQAHMRLVLDALRCWAAAAALQEQQEPPPADGLEPNHIQLIRNTALGVIRNGPQFAEWLQTKRRGDKQYTFLFKGLGHEYYQWCLANPEECKRLEDAAQEEQQAEAEDSASDSSSSSGSESDRSSRSRDRKRRSRSRDRRRPRSRSRRRSRGRSDSRRRRYSRSPRSRRMRSPRPTSWRRRDDEGSRYRRRSRSRRSRSGRRRSGSRNRPAERSSQSRERFLQKAREWSAERRRRSESRIRRMKEREEEREKERARELPTQEARFRDRGGAGQPWSGYRGRDYERRPMGKGMGGPRNYWNRSPTARQVAAAPERPKPVKANKMYGWSDDEYVEGDSPKSDDENNVEHLPAKDHVVPDEAKGWYKGSDNRWRRARIRPTPVLTVKLDHRGQVVHAKSSAERLAMLKSKLLSGGKNEEEDDKGASPSAAAAADKADDTTTKNEAVVREPSAGREADTDDTPRASRMKVSAEKRKARSSSITVEEKDDKEESRKRRRAESNSDGGKKRPQVEDKEVKDKSRENKASLSPRKRASMSPSVEDRQKQLKEKLLGSKRSSDDARS</sequence>
<name>A0A7J6N016_PERCH</name>
<dbReference type="PANTHER" id="PTHR30031:SF0">
    <property type="entry name" value="PHOSPHOENOLPYRUVATE CARBOXYKINASE (ATP)"/>
    <property type="match status" value="1"/>
</dbReference>
<feature type="compositionally biased region" description="Basic residues" evidence="13">
    <location>
        <begin position="2026"/>
        <end position="2070"/>
    </location>
</feature>
<evidence type="ECO:0000256" key="11">
    <source>
        <dbReference type="ARBA" id="ARBA00023242"/>
    </source>
</evidence>
<evidence type="ECO:0000313" key="16">
    <source>
        <dbReference type="Proteomes" id="UP000591131"/>
    </source>
</evidence>
<organism evidence="15 16">
    <name type="scientific">Perkinsus chesapeaki</name>
    <name type="common">Clam parasite</name>
    <name type="synonym">Perkinsus andrewsi</name>
    <dbReference type="NCBI Taxonomy" id="330153"/>
    <lineage>
        <taxon>Eukaryota</taxon>
        <taxon>Sar</taxon>
        <taxon>Alveolata</taxon>
        <taxon>Perkinsozoa</taxon>
        <taxon>Perkinsea</taxon>
        <taxon>Perkinsida</taxon>
        <taxon>Perkinsidae</taxon>
        <taxon>Perkinsus</taxon>
    </lineage>
</organism>
<keyword evidence="6" id="KW-0813">Transport</keyword>
<evidence type="ECO:0000256" key="4">
    <source>
        <dbReference type="ARBA" id="ARBA00012363"/>
    </source>
</evidence>
<dbReference type="GO" id="GO:0003723">
    <property type="term" value="F:RNA binding"/>
    <property type="evidence" value="ECO:0007669"/>
    <property type="project" value="InterPro"/>
</dbReference>
<dbReference type="HAMAP" id="MF_00453">
    <property type="entry name" value="PEPCK_ATP"/>
    <property type="match status" value="1"/>
</dbReference>
<feature type="region of interest" description="Disordered" evidence="13">
    <location>
        <begin position="2307"/>
        <end position="2457"/>
    </location>
</feature>
<dbReference type="Gene3D" id="2.170.8.10">
    <property type="entry name" value="Phosphoenolpyruvate Carboxykinase, domain 2"/>
    <property type="match status" value="1"/>
</dbReference>
<dbReference type="OrthoDB" id="338970at2759"/>
<dbReference type="InterPro" id="IPR013035">
    <property type="entry name" value="PEP_carboxykinase_C"/>
</dbReference>
<dbReference type="CDD" id="cd00484">
    <property type="entry name" value="PEPCK_ATP"/>
    <property type="match status" value="1"/>
</dbReference>
<feature type="compositionally biased region" description="Basic and acidic residues" evidence="13">
    <location>
        <begin position="2135"/>
        <end position="2167"/>
    </location>
</feature>
<feature type="compositionally biased region" description="Basic and acidic residues" evidence="13">
    <location>
        <begin position="610"/>
        <end position="620"/>
    </location>
</feature>
<dbReference type="GO" id="GO:0006094">
    <property type="term" value="P:gluconeogenesis"/>
    <property type="evidence" value="ECO:0007669"/>
    <property type="project" value="UniProtKB-UniPathway"/>
</dbReference>
<dbReference type="SUPFAM" id="SSF68923">
    <property type="entry name" value="PEP carboxykinase N-terminal domain"/>
    <property type="match status" value="1"/>
</dbReference>
<proteinExistence type="inferred from homology"/>
<evidence type="ECO:0000313" key="15">
    <source>
        <dbReference type="EMBL" id="KAF4677066.1"/>
    </source>
</evidence>
<dbReference type="Gene3D" id="3.40.449.10">
    <property type="entry name" value="Phosphoenolpyruvate Carboxykinase, domain 1"/>
    <property type="match status" value="1"/>
</dbReference>
<evidence type="ECO:0000256" key="3">
    <source>
        <dbReference type="ARBA" id="ARBA00006052"/>
    </source>
</evidence>
<dbReference type="GO" id="GO:0005524">
    <property type="term" value="F:ATP binding"/>
    <property type="evidence" value="ECO:0007669"/>
    <property type="project" value="UniProtKB-KW"/>
</dbReference>
<comment type="pathway">
    <text evidence="2">Carbohydrate biosynthesis; gluconeogenesis.</text>
</comment>
<keyword evidence="11" id="KW-0539">Nucleus</keyword>
<dbReference type="SUPFAM" id="SSF53795">
    <property type="entry name" value="PEP carboxykinase-like"/>
    <property type="match status" value="1"/>
</dbReference>
<keyword evidence="8" id="KW-0210">Decarboxylase</keyword>
<feature type="region of interest" description="Disordered" evidence="13">
    <location>
        <begin position="1994"/>
        <end position="2265"/>
    </location>
</feature>
<evidence type="ECO:0000256" key="12">
    <source>
        <dbReference type="ARBA" id="ARBA00047371"/>
    </source>
</evidence>
<dbReference type="Gene3D" id="1.10.10.790">
    <property type="entry name" value="Surp module"/>
    <property type="match status" value="1"/>
</dbReference>
<dbReference type="NCBIfam" id="NF006820">
    <property type="entry name" value="PRK09344.1-2"/>
    <property type="match status" value="1"/>
</dbReference>
<dbReference type="SMART" id="SM00648">
    <property type="entry name" value="SWAP"/>
    <property type="match status" value="1"/>
</dbReference>
<evidence type="ECO:0000256" key="2">
    <source>
        <dbReference type="ARBA" id="ARBA00004742"/>
    </source>
</evidence>
<protein>
    <recommendedName>
        <fullName evidence="4">phosphoenolpyruvate carboxykinase (ATP)</fullName>
        <ecNumber evidence="4">4.1.1.49</ecNumber>
    </recommendedName>
</protein>
<dbReference type="InterPro" id="IPR008210">
    <property type="entry name" value="PEP_carboxykinase_N"/>
</dbReference>
<feature type="region of interest" description="Disordered" evidence="13">
    <location>
        <begin position="608"/>
        <end position="646"/>
    </location>
</feature>
<dbReference type="InterPro" id="IPR001272">
    <property type="entry name" value="PEP_carboxykinase_ATP"/>
</dbReference>
<evidence type="ECO:0000256" key="7">
    <source>
        <dbReference type="ARBA" id="ARBA00022741"/>
    </source>
</evidence>
<feature type="compositionally biased region" description="Basic residues" evidence="13">
    <location>
        <begin position="2086"/>
        <end position="2104"/>
    </location>
</feature>
<dbReference type="Gene3D" id="3.90.228.20">
    <property type="match status" value="1"/>
</dbReference>
<dbReference type="GO" id="GO:0006396">
    <property type="term" value="P:RNA processing"/>
    <property type="evidence" value="ECO:0007669"/>
    <property type="project" value="InterPro"/>
</dbReference>
<feature type="compositionally biased region" description="Basic and acidic residues" evidence="13">
    <location>
        <begin position="2434"/>
        <end position="2457"/>
    </location>
</feature>
<keyword evidence="10" id="KW-0456">Lyase</keyword>
<comment type="similarity">
    <text evidence="3">Belongs to the phosphoenolpyruvate carboxykinase (ATP) family.</text>
</comment>
<feature type="domain" description="SURP motif" evidence="14">
    <location>
        <begin position="1938"/>
        <end position="1982"/>
    </location>
</feature>
<dbReference type="PANTHER" id="PTHR30031">
    <property type="entry name" value="PHOSPHOENOLPYRUVATE CARBOXYKINASE ATP"/>
    <property type="match status" value="1"/>
</dbReference>
<keyword evidence="16" id="KW-1185">Reference proteome</keyword>
<feature type="compositionally biased region" description="Acidic residues" evidence="13">
    <location>
        <begin position="1995"/>
        <end position="2008"/>
    </location>
</feature>